<dbReference type="Proteomes" id="UP001285441">
    <property type="component" value="Unassembled WGS sequence"/>
</dbReference>
<keyword evidence="3" id="KW-1185">Reference proteome</keyword>
<gene>
    <name evidence="2" type="ORF">B0H63DRAFT_453971</name>
</gene>
<comment type="caution">
    <text evidence="2">The sequence shown here is derived from an EMBL/GenBank/DDBJ whole genome shotgun (WGS) entry which is preliminary data.</text>
</comment>
<reference evidence="2" key="1">
    <citation type="journal article" date="2023" name="Mol. Phylogenet. Evol.">
        <title>Genome-scale phylogeny and comparative genomics of the fungal order Sordariales.</title>
        <authorList>
            <person name="Hensen N."/>
            <person name="Bonometti L."/>
            <person name="Westerberg I."/>
            <person name="Brannstrom I.O."/>
            <person name="Guillou S."/>
            <person name="Cros-Aarteil S."/>
            <person name="Calhoun S."/>
            <person name="Haridas S."/>
            <person name="Kuo A."/>
            <person name="Mondo S."/>
            <person name="Pangilinan J."/>
            <person name="Riley R."/>
            <person name="LaButti K."/>
            <person name="Andreopoulos B."/>
            <person name="Lipzen A."/>
            <person name="Chen C."/>
            <person name="Yan M."/>
            <person name="Daum C."/>
            <person name="Ng V."/>
            <person name="Clum A."/>
            <person name="Steindorff A."/>
            <person name="Ohm R.A."/>
            <person name="Martin F."/>
            <person name="Silar P."/>
            <person name="Natvig D.O."/>
            <person name="Lalanne C."/>
            <person name="Gautier V."/>
            <person name="Ament-Velasquez S.L."/>
            <person name="Kruys A."/>
            <person name="Hutchinson M.I."/>
            <person name="Powell A.J."/>
            <person name="Barry K."/>
            <person name="Miller A.N."/>
            <person name="Grigoriev I.V."/>
            <person name="Debuchy R."/>
            <person name="Gladieux P."/>
            <person name="Hiltunen Thoren M."/>
            <person name="Johannesson H."/>
        </authorList>
    </citation>
    <scope>NUCLEOTIDE SEQUENCE</scope>
    <source>
        <strain evidence="2">CBS 232.78</strain>
    </source>
</reference>
<evidence type="ECO:0000313" key="3">
    <source>
        <dbReference type="Proteomes" id="UP001285441"/>
    </source>
</evidence>
<accession>A0AAE0KA41</accession>
<evidence type="ECO:0000313" key="2">
    <source>
        <dbReference type="EMBL" id="KAK3372664.1"/>
    </source>
</evidence>
<feature type="transmembrane region" description="Helical" evidence="1">
    <location>
        <begin position="87"/>
        <end position="113"/>
    </location>
</feature>
<dbReference type="EMBL" id="JAULSW010000008">
    <property type="protein sequence ID" value="KAK3372664.1"/>
    <property type="molecule type" value="Genomic_DNA"/>
</dbReference>
<proteinExistence type="predicted"/>
<feature type="transmembrane region" description="Helical" evidence="1">
    <location>
        <begin position="12"/>
        <end position="33"/>
    </location>
</feature>
<organism evidence="2 3">
    <name type="scientific">Podospora didyma</name>
    <dbReference type="NCBI Taxonomy" id="330526"/>
    <lineage>
        <taxon>Eukaryota</taxon>
        <taxon>Fungi</taxon>
        <taxon>Dikarya</taxon>
        <taxon>Ascomycota</taxon>
        <taxon>Pezizomycotina</taxon>
        <taxon>Sordariomycetes</taxon>
        <taxon>Sordariomycetidae</taxon>
        <taxon>Sordariales</taxon>
        <taxon>Podosporaceae</taxon>
        <taxon>Podospora</taxon>
    </lineage>
</organism>
<protein>
    <submittedName>
        <fullName evidence="2">Uncharacterized protein</fullName>
    </submittedName>
</protein>
<keyword evidence="1" id="KW-0812">Transmembrane</keyword>
<feature type="transmembrane region" description="Helical" evidence="1">
    <location>
        <begin position="283"/>
        <end position="303"/>
    </location>
</feature>
<feature type="transmembrane region" description="Helical" evidence="1">
    <location>
        <begin position="405"/>
        <end position="432"/>
    </location>
</feature>
<name>A0AAE0KA41_9PEZI</name>
<feature type="transmembrane region" description="Helical" evidence="1">
    <location>
        <begin position="125"/>
        <end position="149"/>
    </location>
</feature>
<sequence length="479" mass="52299">MLVHPASDLEYFIGLFGSILLASVLSILLQLLTSSLNKMLPFFMLVKYGGTKNGLPMGDSLCLVSGGIAGPFVNLRLLHRYREPIPILGDLLTLLSIVLTSTSSSAIALGLFGGCGRELGCFMTLGVYTAVLRLGEALLLFMALVVIILEDPWSMKYIDFLLPPTSGNHGTGSELKLLLRELGPPSMSQGRVSTSAIAKKLHGIAASLGYYSHPDDDRVDCYGIITRRTELHPAPETENVFELNILRPTITAPPPPGVSVLELARTSTNHNTSTTRFSLPLDLAYDIIFLILLFVLFCLIVAYEINGVSDSFEEFMDSQGFGGISLLKLYRALSHHFYHPSPSPTGFPPAASVPPPATTVFSGLYYAIVQQDALCFVVAVAGVLSKFMPIIMANIPFHSLQTWEVHIWTAWMTVGVLAYMLVVLLGCFFIRWPTLPVVPESIAGWVYYIACAQPVPEDRGFVIDVNGLNEMIADCNDTY</sequence>
<evidence type="ECO:0000256" key="1">
    <source>
        <dbReference type="SAM" id="Phobius"/>
    </source>
</evidence>
<reference evidence="2" key="2">
    <citation type="submission" date="2023-06" db="EMBL/GenBank/DDBJ databases">
        <authorList>
            <consortium name="Lawrence Berkeley National Laboratory"/>
            <person name="Haridas S."/>
            <person name="Hensen N."/>
            <person name="Bonometti L."/>
            <person name="Westerberg I."/>
            <person name="Brannstrom I.O."/>
            <person name="Guillou S."/>
            <person name="Cros-Aarteil S."/>
            <person name="Calhoun S."/>
            <person name="Kuo A."/>
            <person name="Mondo S."/>
            <person name="Pangilinan J."/>
            <person name="Riley R."/>
            <person name="LaButti K."/>
            <person name="Andreopoulos B."/>
            <person name="Lipzen A."/>
            <person name="Chen C."/>
            <person name="Yanf M."/>
            <person name="Daum C."/>
            <person name="Ng V."/>
            <person name="Clum A."/>
            <person name="Steindorff A."/>
            <person name="Ohm R."/>
            <person name="Martin F."/>
            <person name="Silar P."/>
            <person name="Natvig D."/>
            <person name="Lalanne C."/>
            <person name="Gautier V."/>
            <person name="Ament-velasquez S.L."/>
            <person name="Kruys A."/>
            <person name="Hutchinson M.I."/>
            <person name="Powell A.J."/>
            <person name="Barry K."/>
            <person name="Miller A.N."/>
            <person name="Grigoriev I.V."/>
            <person name="Debuchy R."/>
            <person name="Gladieux P."/>
            <person name="Thoren M.H."/>
            <person name="Johannesson H."/>
        </authorList>
    </citation>
    <scope>NUCLEOTIDE SEQUENCE</scope>
    <source>
        <strain evidence="2">CBS 232.78</strain>
    </source>
</reference>
<keyword evidence="1" id="KW-1133">Transmembrane helix</keyword>
<feature type="transmembrane region" description="Helical" evidence="1">
    <location>
        <begin position="53"/>
        <end position="75"/>
    </location>
</feature>
<dbReference type="AlphaFoldDB" id="A0AAE0KA41"/>
<keyword evidence="1" id="KW-0472">Membrane</keyword>